<evidence type="ECO:0000313" key="3">
    <source>
        <dbReference type="Proteomes" id="UP000011885"/>
    </source>
</evidence>
<evidence type="ECO:0000256" key="1">
    <source>
        <dbReference type="SAM" id="MobiDB-lite"/>
    </source>
</evidence>
<accession>M5UD38</accession>
<proteinExistence type="predicted"/>
<sequence length="87" mass="9383">MSQSVNPTATHHPTATHTEQVSDQARQAASRAASQAGEVAQDAARHFVREPAQDLFSIAKQYARENPDVAACWAFGLGVIVGWKLKP</sequence>
<dbReference type="PATRIC" id="fig|1263870.3.peg.4944"/>
<comment type="caution">
    <text evidence="2">The sequence shown here is derived from an EMBL/GenBank/DDBJ whole genome shotgun (WGS) entry which is preliminary data.</text>
</comment>
<protein>
    <recommendedName>
        <fullName evidence="4">DUF883 domain-containing protein</fullName>
    </recommendedName>
</protein>
<dbReference type="RefSeq" id="WP_008683718.1">
    <property type="nucleotide sequence ID" value="NZ_ANOH01000319.1"/>
</dbReference>
<feature type="compositionally biased region" description="Low complexity" evidence="1">
    <location>
        <begin position="7"/>
        <end position="36"/>
    </location>
</feature>
<dbReference type="OrthoDB" id="290375at2"/>
<dbReference type="EMBL" id="ANOH01000319">
    <property type="protein sequence ID" value="EMI53928.1"/>
    <property type="molecule type" value="Genomic_DNA"/>
</dbReference>
<reference evidence="2 3" key="1">
    <citation type="journal article" date="2013" name="Mar. Genomics">
        <title>Expression of sulfatases in Rhodopirellula baltica and the diversity of sulfatases in the genus Rhodopirellula.</title>
        <authorList>
            <person name="Wegner C.E."/>
            <person name="Richter-Heitmann T."/>
            <person name="Klindworth A."/>
            <person name="Klockow C."/>
            <person name="Richter M."/>
            <person name="Achstetter T."/>
            <person name="Glockner F.O."/>
            <person name="Harder J."/>
        </authorList>
    </citation>
    <scope>NUCLEOTIDE SEQUENCE [LARGE SCALE GENOMIC DNA]</scope>
    <source>
        <strain evidence="2 3">SM41</strain>
    </source>
</reference>
<organism evidence="2 3">
    <name type="scientific">Rhodopirellula sallentina SM41</name>
    <dbReference type="NCBI Taxonomy" id="1263870"/>
    <lineage>
        <taxon>Bacteria</taxon>
        <taxon>Pseudomonadati</taxon>
        <taxon>Planctomycetota</taxon>
        <taxon>Planctomycetia</taxon>
        <taxon>Pirellulales</taxon>
        <taxon>Pirellulaceae</taxon>
        <taxon>Rhodopirellula</taxon>
    </lineage>
</organism>
<dbReference type="AlphaFoldDB" id="M5UD38"/>
<gene>
    <name evidence="2" type="ORF">RSSM_04675</name>
</gene>
<evidence type="ECO:0000313" key="2">
    <source>
        <dbReference type="EMBL" id="EMI53928.1"/>
    </source>
</evidence>
<name>M5UD38_9BACT</name>
<feature type="region of interest" description="Disordered" evidence="1">
    <location>
        <begin position="1"/>
        <end position="44"/>
    </location>
</feature>
<dbReference type="Proteomes" id="UP000011885">
    <property type="component" value="Unassembled WGS sequence"/>
</dbReference>
<evidence type="ECO:0008006" key="4">
    <source>
        <dbReference type="Google" id="ProtNLM"/>
    </source>
</evidence>
<keyword evidence="3" id="KW-1185">Reference proteome</keyword>